<dbReference type="VEuPathDB" id="FungiDB:SeMB42_g07547"/>
<dbReference type="GO" id="GO:0000124">
    <property type="term" value="C:SAGA complex"/>
    <property type="evidence" value="ECO:0007669"/>
    <property type="project" value="InterPro"/>
</dbReference>
<dbReference type="Pfam" id="PF12090">
    <property type="entry name" value="Spt20_SEP"/>
    <property type="match status" value="1"/>
</dbReference>
<dbReference type="InterPro" id="IPR046468">
    <property type="entry name" value="Spt20-like_SEP"/>
</dbReference>
<dbReference type="OrthoDB" id="1932706at2759"/>
<dbReference type="PANTHER" id="PTHR13526">
    <property type="entry name" value="TRANSCRIPTION FACTOR SPT20 HOMOLOG"/>
    <property type="match status" value="1"/>
</dbReference>
<comment type="caution">
    <text evidence="3">The sequence shown here is derived from an EMBL/GenBank/DDBJ whole genome shotgun (WGS) entry which is preliminary data.</text>
</comment>
<reference evidence="3 4" key="1">
    <citation type="journal article" date="2019" name="Sci. Rep.">
        <title>Comparative genomics of chytrid fungi reveal insights into the obligate biotrophic and pathogenic lifestyle of Synchytrium endobioticum.</title>
        <authorList>
            <person name="van de Vossenberg B.T.L.H."/>
            <person name="Warris S."/>
            <person name="Nguyen H.D.T."/>
            <person name="van Gent-Pelzer M.P.E."/>
            <person name="Joly D.L."/>
            <person name="van de Geest H.C."/>
            <person name="Bonants P.J.M."/>
            <person name="Smith D.S."/>
            <person name="Levesque C.A."/>
            <person name="van der Lee T.A.J."/>
        </authorList>
    </citation>
    <scope>NUCLEOTIDE SEQUENCE [LARGE SCALE GENOMIC DNA]</scope>
    <source>
        <strain evidence="3 4">LEV6574</strain>
    </source>
</reference>
<dbReference type="GO" id="GO:0006357">
    <property type="term" value="P:regulation of transcription by RNA polymerase II"/>
    <property type="evidence" value="ECO:0007669"/>
    <property type="project" value="TreeGrafter"/>
</dbReference>
<dbReference type="InterPro" id="IPR021950">
    <property type="entry name" value="Spt20"/>
</dbReference>
<dbReference type="PANTHER" id="PTHR13526:SF8">
    <property type="entry name" value="TRANSCRIPTION FACTOR SPT20 HOMOLOG"/>
    <property type="match status" value="1"/>
</dbReference>
<accession>A0A507CNM1</accession>
<proteinExistence type="predicted"/>
<dbReference type="AlphaFoldDB" id="A0A507CNM1"/>
<evidence type="ECO:0000259" key="2">
    <source>
        <dbReference type="Pfam" id="PF12090"/>
    </source>
</evidence>
<dbReference type="Proteomes" id="UP000320475">
    <property type="component" value="Unassembled WGS sequence"/>
</dbReference>
<feature type="region of interest" description="Disordered" evidence="1">
    <location>
        <begin position="433"/>
        <end position="497"/>
    </location>
</feature>
<dbReference type="EMBL" id="QEAM01000367">
    <property type="protein sequence ID" value="TPX40713.1"/>
    <property type="molecule type" value="Genomic_DNA"/>
</dbReference>
<protein>
    <recommendedName>
        <fullName evidence="2">Spt20-like SEP domain-containing protein</fullName>
    </recommendedName>
</protein>
<feature type="compositionally biased region" description="Polar residues" evidence="1">
    <location>
        <begin position="144"/>
        <end position="155"/>
    </location>
</feature>
<feature type="compositionally biased region" description="Low complexity" evidence="1">
    <location>
        <begin position="436"/>
        <end position="460"/>
    </location>
</feature>
<feature type="region of interest" description="Disordered" evidence="1">
    <location>
        <begin position="132"/>
        <end position="165"/>
    </location>
</feature>
<sequence>MAAAASSAATGTSLTPSNPSSSGGQSQHRDQQQPSAPPRRLTISLKPPKYFGSSSTIAAPVNAGLTIHLHPTHFNIQSSDVTYQYNCPLKSLVEAVNKQQLTPDVLKYAESFHNGVVNTKVHDHRLSARTLTVPSAPQPPVSALLSSPSTPTVTGATGPPQLPPHSLSATEPQIFNLELRPTMKTLWSTLTALSQSSSTGTGASDGLGDTTADSSGWTMEFATKVIAALLPRTEPPLCLEPSTTVVRLANEISFNEKKFLARPKRKRDWAEVEDAEAKKKKVTSKLMRYKEQSHEFHPTFSRFAFVEDWKRKKTMADMEVLPGVDSKQRNKVSRKLQINIGKKLVRTVKWERDSEKGKVYTILNIYENSPTDYEAVFRWGNTEGTAAGNGSTLKYPVGNATAVDYYLAHVKGFYSIEQNNLVIDVPLARVPPPQPAAGGSAAGAQLSTNAAGNTATSGAGRTHTQNAAQPCVQRPLPPSAIPVPSTAKRPTPSAQNQAKVVAAFNAAVGKQHRPPKK</sequence>
<organism evidence="3 4">
    <name type="scientific">Synchytrium endobioticum</name>
    <dbReference type="NCBI Taxonomy" id="286115"/>
    <lineage>
        <taxon>Eukaryota</taxon>
        <taxon>Fungi</taxon>
        <taxon>Fungi incertae sedis</taxon>
        <taxon>Chytridiomycota</taxon>
        <taxon>Chytridiomycota incertae sedis</taxon>
        <taxon>Chytridiomycetes</taxon>
        <taxon>Synchytriales</taxon>
        <taxon>Synchytriaceae</taxon>
        <taxon>Synchytrium</taxon>
    </lineage>
</organism>
<feature type="region of interest" description="Disordered" evidence="1">
    <location>
        <begin position="1"/>
        <end position="42"/>
    </location>
</feature>
<evidence type="ECO:0000256" key="1">
    <source>
        <dbReference type="SAM" id="MobiDB-lite"/>
    </source>
</evidence>
<evidence type="ECO:0000313" key="4">
    <source>
        <dbReference type="Proteomes" id="UP000320475"/>
    </source>
</evidence>
<name>A0A507CNM1_9FUNG</name>
<dbReference type="GO" id="GO:0003712">
    <property type="term" value="F:transcription coregulator activity"/>
    <property type="evidence" value="ECO:0007669"/>
    <property type="project" value="InterPro"/>
</dbReference>
<feature type="compositionally biased region" description="Low complexity" evidence="1">
    <location>
        <begin position="16"/>
        <end position="26"/>
    </location>
</feature>
<evidence type="ECO:0000313" key="3">
    <source>
        <dbReference type="EMBL" id="TPX40713.1"/>
    </source>
</evidence>
<feature type="domain" description="Spt20-like SEP" evidence="2">
    <location>
        <begin position="64"/>
        <end position="249"/>
    </location>
</feature>
<gene>
    <name evidence="3" type="ORF">SeLEV6574_g06456</name>
</gene>